<accession>A0ACC3C8Q9</accession>
<organism evidence="1 2">
    <name type="scientific">Pyropia yezoensis</name>
    <name type="common">Susabi-nori</name>
    <name type="synonym">Porphyra yezoensis</name>
    <dbReference type="NCBI Taxonomy" id="2788"/>
    <lineage>
        <taxon>Eukaryota</taxon>
        <taxon>Rhodophyta</taxon>
        <taxon>Bangiophyceae</taxon>
        <taxon>Bangiales</taxon>
        <taxon>Bangiaceae</taxon>
        <taxon>Pyropia</taxon>
    </lineage>
</organism>
<dbReference type="EMBL" id="CM020619">
    <property type="protein sequence ID" value="KAK1866381.1"/>
    <property type="molecule type" value="Genomic_DNA"/>
</dbReference>
<name>A0ACC3C8Q9_PYRYE</name>
<keyword evidence="2" id="KW-1185">Reference proteome</keyword>
<protein>
    <submittedName>
        <fullName evidence="1">Uncharacterized protein</fullName>
    </submittedName>
</protein>
<proteinExistence type="predicted"/>
<dbReference type="Proteomes" id="UP000798662">
    <property type="component" value="Chromosome 2"/>
</dbReference>
<sequence>MAFVPIAPLGSPPPRATALAATRRALPSAGASSCRRVMRPCAALENETGEKRTILSSIDNLLGGLLNLGGGNKVDPNAPANVPVDDTGVPELLSGEVSTIDMRAGKQAGGGQYIMTMKVVAKNDSARAMAALLHRYLTTTTEAEVPKNVLNFVVNQDPTDPAYFQVIQRFPGPSGMVAHQSGAAYSAFVRAAQPLLAESLGVYLCKESDGKIGQALYPWGPKGEGGRDDMVVRVGWQVPRWASVSWGVFFPVWGLRACCGVCGALLVSMPAVTLTPESSTAVYLPLRLFICALVSLSSLLCPSFFVFSVVCSIGDDCATRLVYVPLVFLFRRCVWELLGLYASGT</sequence>
<evidence type="ECO:0000313" key="1">
    <source>
        <dbReference type="EMBL" id="KAK1866381.1"/>
    </source>
</evidence>
<evidence type="ECO:0000313" key="2">
    <source>
        <dbReference type="Proteomes" id="UP000798662"/>
    </source>
</evidence>
<comment type="caution">
    <text evidence="1">The sequence shown here is derived from an EMBL/GenBank/DDBJ whole genome shotgun (WGS) entry which is preliminary data.</text>
</comment>
<reference evidence="1" key="1">
    <citation type="submission" date="2019-11" db="EMBL/GenBank/DDBJ databases">
        <title>Nori genome reveals adaptations in red seaweeds to the harsh intertidal environment.</title>
        <authorList>
            <person name="Wang D."/>
            <person name="Mao Y."/>
        </authorList>
    </citation>
    <scope>NUCLEOTIDE SEQUENCE</scope>
    <source>
        <tissue evidence="1">Gametophyte</tissue>
    </source>
</reference>
<gene>
    <name evidence="1" type="ORF">I4F81_008901</name>
</gene>